<dbReference type="Pfam" id="PF02275">
    <property type="entry name" value="CBAH"/>
    <property type="match status" value="1"/>
</dbReference>
<feature type="chain" id="PRO_5045984817" description="Choloylglycine hydrolase/NAAA C-terminal domain-containing protein" evidence="3">
    <location>
        <begin position="24"/>
        <end position="383"/>
    </location>
</feature>
<feature type="domain" description="Choloylglycine hydrolase/NAAA C-terminal" evidence="4">
    <location>
        <begin position="24"/>
        <end position="358"/>
    </location>
</feature>
<name>A0ABQ6MDY9_9STRA</name>
<dbReference type="Proteomes" id="UP001165060">
    <property type="component" value="Unassembled WGS sequence"/>
</dbReference>
<comment type="similarity">
    <text evidence="1">Belongs to the peptidase C59 family.</text>
</comment>
<evidence type="ECO:0000313" key="6">
    <source>
        <dbReference type="Proteomes" id="UP001165060"/>
    </source>
</evidence>
<evidence type="ECO:0000259" key="4">
    <source>
        <dbReference type="Pfam" id="PF02275"/>
    </source>
</evidence>
<evidence type="ECO:0000256" key="1">
    <source>
        <dbReference type="ARBA" id="ARBA00006625"/>
    </source>
</evidence>
<keyword evidence="6" id="KW-1185">Reference proteome</keyword>
<reference evidence="5 6" key="1">
    <citation type="journal article" date="2023" name="Commun. Biol.">
        <title>Genome analysis of Parmales, the sister group of diatoms, reveals the evolutionary specialization of diatoms from phago-mixotrophs to photoautotrophs.</title>
        <authorList>
            <person name="Ban H."/>
            <person name="Sato S."/>
            <person name="Yoshikawa S."/>
            <person name="Yamada K."/>
            <person name="Nakamura Y."/>
            <person name="Ichinomiya M."/>
            <person name="Sato N."/>
            <person name="Blanc-Mathieu R."/>
            <person name="Endo H."/>
            <person name="Kuwata A."/>
            <person name="Ogata H."/>
        </authorList>
    </citation>
    <scope>NUCLEOTIDE SEQUENCE [LARGE SCALE GENOMIC DNA]</scope>
</reference>
<protein>
    <recommendedName>
        <fullName evidence="4">Choloylglycine hydrolase/NAAA C-terminal domain-containing protein</fullName>
    </recommendedName>
</protein>
<proteinExistence type="inferred from homology"/>
<dbReference type="SUPFAM" id="SSF56235">
    <property type="entry name" value="N-terminal nucleophile aminohydrolases (Ntn hydrolases)"/>
    <property type="match status" value="1"/>
</dbReference>
<dbReference type="InterPro" id="IPR029055">
    <property type="entry name" value="Ntn_hydrolases_N"/>
</dbReference>
<keyword evidence="3" id="KW-0732">Signal</keyword>
<keyword evidence="2" id="KW-0378">Hydrolase</keyword>
<gene>
    <name evidence="5" type="ORF">TeGR_g4577</name>
</gene>
<dbReference type="InterPro" id="IPR029132">
    <property type="entry name" value="CBAH/NAAA_C"/>
</dbReference>
<evidence type="ECO:0000256" key="2">
    <source>
        <dbReference type="ARBA" id="ARBA00022801"/>
    </source>
</evidence>
<dbReference type="PANTHER" id="PTHR35527:SF2">
    <property type="entry name" value="HYDROLASE"/>
    <property type="match status" value="1"/>
</dbReference>
<comment type="caution">
    <text evidence="5">The sequence shown here is derived from an EMBL/GenBank/DDBJ whole genome shotgun (WGS) entry which is preliminary data.</text>
</comment>
<dbReference type="Gene3D" id="3.60.60.10">
    <property type="entry name" value="Penicillin V Acylase, Chain A"/>
    <property type="match status" value="1"/>
</dbReference>
<dbReference type="EMBL" id="BRYB01004014">
    <property type="protein sequence ID" value="GMI24295.1"/>
    <property type="molecule type" value="Genomic_DNA"/>
</dbReference>
<feature type="signal peptide" evidence="3">
    <location>
        <begin position="1"/>
        <end position="23"/>
    </location>
</feature>
<evidence type="ECO:0000313" key="5">
    <source>
        <dbReference type="EMBL" id="GMI24295.1"/>
    </source>
</evidence>
<dbReference type="PROSITE" id="PS51257">
    <property type="entry name" value="PROKAR_LIPOPROTEIN"/>
    <property type="match status" value="1"/>
</dbReference>
<organism evidence="5 6">
    <name type="scientific">Tetraparma gracilis</name>
    <dbReference type="NCBI Taxonomy" id="2962635"/>
    <lineage>
        <taxon>Eukaryota</taxon>
        <taxon>Sar</taxon>
        <taxon>Stramenopiles</taxon>
        <taxon>Ochrophyta</taxon>
        <taxon>Bolidophyceae</taxon>
        <taxon>Parmales</taxon>
        <taxon>Triparmaceae</taxon>
        <taxon>Tetraparma</taxon>
    </lineage>
</organism>
<sequence length="383" mass="41040">MSPLSSRLASLLVLLSLPSLALSCTTVAVPTETDGLVIGRTMELGGLDLLPHWKMVVHPRSSAGTPGGSNPLGFVSVDVLTNDRIPPAVALGTCAEGMNENGLSVSAQTQQGAEYQDFLFDDAAGALKPRLPYLDVAAYILGTCSSAADVEEALRSVVVYGKSAPKGARFHWVIFDADDQSLIVEYIAGELVVRDNTAVGVFTNDPVYDWHVTNLNNYVSLAPVWPELPSDVSVETDVPSVPRAPVTVGHGHNLLSLPGSTTSPARFVTMFYLRQHALSALGVPASASAGVSLVTGLLNKVFIVRGTVPSPSSRSDAKYDNSLELTQWATIKMPAQRTLMFRSYDNSQWRRVNVGELDFSGDREYDPLPLSISNDDGILDIEL</sequence>
<dbReference type="PANTHER" id="PTHR35527">
    <property type="entry name" value="CHOLOYLGLYCINE HYDROLASE"/>
    <property type="match status" value="1"/>
</dbReference>
<evidence type="ECO:0000256" key="3">
    <source>
        <dbReference type="SAM" id="SignalP"/>
    </source>
</evidence>
<accession>A0ABQ6MDY9</accession>
<dbReference type="InterPro" id="IPR052193">
    <property type="entry name" value="Peptidase_C59"/>
</dbReference>